<dbReference type="SUPFAM" id="SSF48498">
    <property type="entry name" value="Tetracyclin repressor-like, C-terminal domain"/>
    <property type="match status" value="1"/>
</dbReference>
<feature type="domain" description="HTH tetR-type" evidence="5">
    <location>
        <begin position="54"/>
        <end position="114"/>
    </location>
</feature>
<dbReference type="GO" id="GO:0003700">
    <property type="term" value="F:DNA-binding transcription factor activity"/>
    <property type="evidence" value="ECO:0007669"/>
    <property type="project" value="TreeGrafter"/>
</dbReference>
<dbReference type="Gene3D" id="1.10.357.10">
    <property type="entry name" value="Tetracycline Repressor, domain 2"/>
    <property type="match status" value="1"/>
</dbReference>
<dbReference type="PANTHER" id="PTHR30055">
    <property type="entry name" value="HTH-TYPE TRANSCRIPTIONAL REGULATOR RUTR"/>
    <property type="match status" value="1"/>
</dbReference>
<dbReference type="InterPro" id="IPR050109">
    <property type="entry name" value="HTH-type_TetR-like_transc_reg"/>
</dbReference>
<organism evidence="6 7">
    <name type="scientific">Streptomyces himastatinicus ATCC 53653</name>
    <dbReference type="NCBI Taxonomy" id="457427"/>
    <lineage>
        <taxon>Bacteria</taxon>
        <taxon>Bacillati</taxon>
        <taxon>Actinomycetota</taxon>
        <taxon>Actinomycetes</taxon>
        <taxon>Kitasatosporales</taxon>
        <taxon>Streptomycetaceae</taxon>
        <taxon>Streptomyces</taxon>
        <taxon>Streptomyces violaceusniger group</taxon>
    </lineage>
</organism>
<dbReference type="PRINTS" id="PR00455">
    <property type="entry name" value="HTHTETR"/>
</dbReference>
<dbReference type="PANTHER" id="PTHR30055:SF243">
    <property type="entry name" value="HTH-TYPE TRANSCRIPTIONAL REGULATOR RV1816"/>
    <property type="match status" value="1"/>
</dbReference>
<dbReference type="Proteomes" id="UP000003963">
    <property type="component" value="Unassembled WGS sequence"/>
</dbReference>
<dbReference type="PROSITE" id="PS50977">
    <property type="entry name" value="HTH_TETR_2"/>
    <property type="match status" value="1"/>
</dbReference>
<evidence type="ECO:0000313" key="6">
    <source>
        <dbReference type="EMBL" id="EFL22056.1"/>
    </source>
</evidence>
<dbReference type="HOGENOM" id="CLU_069356_9_1_11"/>
<gene>
    <name evidence="6" type="ORF">SSOG_01768</name>
</gene>
<evidence type="ECO:0000256" key="4">
    <source>
        <dbReference type="PROSITE-ProRule" id="PRU00335"/>
    </source>
</evidence>
<evidence type="ECO:0000256" key="3">
    <source>
        <dbReference type="ARBA" id="ARBA00023163"/>
    </source>
</evidence>
<keyword evidence="1" id="KW-0805">Transcription regulation</keyword>
<dbReference type="STRING" id="457427.SSOG_01768"/>
<reference evidence="6 7" key="1">
    <citation type="submission" date="2009-02" db="EMBL/GenBank/DDBJ databases">
        <title>Annotation of Streptomyces hygroscopicus strain ATCC 53653.</title>
        <authorList>
            <consortium name="The Broad Institute Genome Sequencing Platform"/>
            <consortium name="Broad Institute Microbial Sequencing Center"/>
            <person name="Fischbach M."/>
            <person name="Godfrey P."/>
            <person name="Ward D."/>
            <person name="Young S."/>
            <person name="Zeng Q."/>
            <person name="Koehrsen M."/>
            <person name="Alvarado L."/>
            <person name="Berlin A.M."/>
            <person name="Bochicchio J."/>
            <person name="Borenstein D."/>
            <person name="Chapman S.B."/>
            <person name="Chen Z."/>
            <person name="Engels R."/>
            <person name="Freedman E."/>
            <person name="Gellesch M."/>
            <person name="Goldberg J."/>
            <person name="Griggs A."/>
            <person name="Gujja S."/>
            <person name="Heilman E.R."/>
            <person name="Heiman D.I."/>
            <person name="Hepburn T.A."/>
            <person name="Howarth C."/>
            <person name="Jen D."/>
            <person name="Larson L."/>
            <person name="Lewis B."/>
            <person name="Mehta T."/>
            <person name="Park D."/>
            <person name="Pearson M."/>
            <person name="Richards J."/>
            <person name="Roberts A."/>
            <person name="Saif S."/>
            <person name="Shea T.D."/>
            <person name="Shenoy N."/>
            <person name="Sisk P."/>
            <person name="Stolte C."/>
            <person name="Sykes S.N."/>
            <person name="Thomson T."/>
            <person name="Walk T."/>
            <person name="White J."/>
            <person name="Yandava C."/>
            <person name="Straight P."/>
            <person name="Clardy J."/>
            <person name="Hung D."/>
            <person name="Kolter R."/>
            <person name="Mekalanos J."/>
            <person name="Walker S."/>
            <person name="Walsh C.T."/>
            <person name="Wieland-Brown L.C."/>
            <person name="Haas B."/>
            <person name="Nusbaum C."/>
            <person name="Birren B."/>
        </authorList>
    </citation>
    <scope>NUCLEOTIDE SEQUENCE [LARGE SCALE GENOMIC DNA]</scope>
    <source>
        <strain evidence="6 7">ATCC 53653</strain>
    </source>
</reference>
<evidence type="ECO:0000313" key="7">
    <source>
        <dbReference type="Proteomes" id="UP000003963"/>
    </source>
</evidence>
<protein>
    <submittedName>
        <fullName evidence="6">TetR family transcriptional regulator</fullName>
    </submittedName>
</protein>
<keyword evidence="2 4" id="KW-0238">DNA-binding</keyword>
<dbReference type="InterPro" id="IPR009057">
    <property type="entry name" value="Homeodomain-like_sf"/>
</dbReference>
<evidence type="ECO:0000256" key="2">
    <source>
        <dbReference type="ARBA" id="ARBA00023125"/>
    </source>
</evidence>
<dbReference type="InterPro" id="IPR036271">
    <property type="entry name" value="Tet_transcr_reg_TetR-rel_C_sf"/>
</dbReference>
<dbReference type="GO" id="GO:0000976">
    <property type="term" value="F:transcription cis-regulatory region binding"/>
    <property type="evidence" value="ECO:0007669"/>
    <property type="project" value="TreeGrafter"/>
</dbReference>
<accession>D9WSB5</accession>
<evidence type="ECO:0000256" key="1">
    <source>
        <dbReference type="ARBA" id="ARBA00023015"/>
    </source>
</evidence>
<dbReference type="PROSITE" id="PS51257">
    <property type="entry name" value="PROKAR_LIPOPROTEIN"/>
    <property type="match status" value="1"/>
</dbReference>
<dbReference type="InterPro" id="IPR025996">
    <property type="entry name" value="MT1864/Rv1816-like_C"/>
</dbReference>
<keyword evidence="7" id="KW-1185">Reference proteome</keyword>
<feature type="DNA-binding region" description="H-T-H motif" evidence="4">
    <location>
        <begin position="77"/>
        <end position="96"/>
    </location>
</feature>
<evidence type="ECO:0000259" key="5">
    <source>
        <dbReference type="PROSITE" id="PS50977"/>
    </source>
</evidence>
<dbReference type="InterPro" id="IPR001647">
    <property type="entry name" value="HTH_TetR"/>
</dbReference>
<dbReference type="Pfam" id="PF13305">
    <property type="entry name" value="TetR_C_33"/>
    <property type="match status" value="1"/>
</dbReference>
<name>D9WSB5_9ACTN</name>
<keyword evidence="3" id="KW-0804">Transcription</keyword>
<dbReference type="SUPFAM" id="SSF46689">
    <property type="entry name" value="Homeodomain-like"/>
    <property type="match status" value="1"/>
</dbReference>
<proteinExistence type="predicted"/>
<sequence length="281" mass="31044">MTQRYRRCGCSLNGGAVSCACTPGCRAAGYEGGGRVSPGEAHVAPYSRRERLRIATIREIKDVARTLLVQEGPENVTIRAIAREMGMTAPAVYRYFSSRDALILQLRVDIFAEMARYMRGVIGQLPEGEPGRRLIGGARALRVWAIKHPHEFGLILGPWAPGLGREETKPERTMGWVFGSVFSDLVSDLWRVRGFPAPEEGELEPALARQLGALSEDQGVDMPPGAIAVMLRCWARLYGVISMEALGHMSFGLSEGKSFFEFELRDLCTMLDITEFYDEAA</sequence>
<dbReference type="Pfam" id="PF00440">
    <property type="entry name" value="TetR_N"/>
    <property type="match status" value="1"/>
</dbReference>
<dbReference type="AlphaFoldDB" id="D9WSB5"/>
<dbReference type="EMBL" id="GG657754">
    <property type="protein sequence ID" value="EFL22056.1"/>
    <property type="molecule type" value="Genomic_DNA"/>
</dbReference>